<feature type="active site" description="Proton donor" evidence="9">
    <location>
        <position position="93"/>
    </location>
</feature>
<feature type="binding site" evidence="10">
    <location>
        <position position="120"/>
    </location>
    <ligand>
        <name>Zn(2+)</name>
        <dbReference type="ChEBI" id="CHEBI:29105"/>
        <note>catalytic</note>
    </ligand>
</feature>
<organism evidence="12 13">
    <name type="scientific">Blastocystis sp. subtype 1 (strain ATCC 50177 / NandII)</name>
    <dbReference type="NCBI Taxonomy" id="478820"/>
    <lineage>
        <taxon>Eukaryota</taxon>
        <taxon>Sar</taxon>
        <taxon>Stramenopiles</taxon>
        <taxon>Bigyra</taxon>
        <taxon>Opalozoa</taxon>
        <taxon>Opalinata</taxon>
        <taxon>Blastocystidae</taxon>
        <taxon>Blastocystis</taxon>
    </lineage>
</organism>
<evidence type="ECO:0000256" key="8">
    <source>
        <dbReference type="ARBA" id="ARBA00041763"/>
    </source>
</evidence>
<evidence type="ECO:0000313" key="13">
    <source>
        <dbReference type="Proteomes" id="UP000078348"/>
    </source>
</evidence>
<dbReference type="PROSITE" id="PS00903">
    <property type="entry name" value="CYT_DCMP_DEAMINASES_1"/>
    <property type="match status" value="1"/>
</dbReference>
<dbReference type="InterPro" id="IPR035105">
    <property type="entry name" value="Deoxycytidylate_deaminase_dom"/>
</dbReference>
<keyword evidence="6 10" id="KW-0862">Zinc</keyword>
<evidence type="ECO:0000256" key="7">
    <source>
        <dbReference type="ARBA" id="ARBA00038938"/>
    </source>
</evidence>
<reference evidence="12 13" key="1">
    <citation type="submission" date="2016-05" db="EMBL/GenBank/DDBJ databases">
        <title>Nuclear genome of Blastocystis sp. subtype 1 NandII.</title>
        <authorList>
            <person name="Gentekaki E."/>
            <person name="Curtis B."/>
            <person name="Stairs C."/>
            <person name="Eme L."/>
            <person name="Herman E."/>
            <person name="Klimes V."/>
            <person name="Arias M.C."/>
            <person name="Elias M."/>
            <person name="Hilliou F."/>
            <person name="Klute M."/>
            <person name="Malik S.-B."/>
            <person name="Pightling A."/>
            <person name="Rachubinski R."/>
            <person name="Salas D."/>
            <person name="Schlacht A."/>
            <person name="Suga H."/>
            <person name="Archibald J."/>
            <person name="Ball S.G."/>
            <person name="Clark G."/>
            <person name="Dacks J."/>
            <person name="Van Der Giezen M."/>
            <person name="Tsaousis A."/>
            <person name="Roger A."/>
        </authorList>
    </citation>
    <scope>NUCLEOTIDE SEQUENCE [LARGE SCALE GENOMIC DNA]</scope>
    <source>
        <strain evidence="13">ATCC 50177 / NandII</strain>
    </source>
</reference>
<gene>
    <name evidence="12" type="ORF">AV274_0895</name>
</gene>
<dbReference type="EC" id="3.5.4.12" evidence="7"/>
<keyword evidence="5" id="KW-0378">Hydrolase</keyword>
<evidence type="ECO:0000256" key="2">
    <source>
        <dbReference type="ARBA" id="ARBA00006576"/>
    </source>
</evidence>
<evidence type="ECO:0000313" key="12">
    <source>
        <dbReference type="EMBL" id="OAO17378.1"/>
    </source>
</evidence>
<dbReference type="Pfam" id="PF00383">
    <property type="entry name" value="dCMP_cyt_deam_1"/>
    <property type="match status" value="1"/>
</dbReference>
<dbReference type="InterPro" id="IPR016192">
    <property type="entry name" value="APOBEC/CMP_deaminase_Zn-bd"/>
</dbReference>
<dbReference type="STRING" id="478820.A0A196SK00"/>
<feature type="binding site" evidence="10">
    <location>
        <position position="117"/>
    </location>
    <ligand>
        <name>Zn(2+)</name>
        <dbReference type="ChEBI" id="CHEBI:29105"/>
        <note>catalytic</note>
    </ligand>
</feature>
<dbReference type="GO" id="GO:0008270">
    <property type="term" value="F:zinc ion binding"/>
    <property type="evidence" value="ECO:0007669"/>
    <property type="project" value="InterPro"/>
</dbReference>
<dbReference type="PANTHER" id="PTHR11086:SF18">
    <property type="entry name" value="DEOXYCYTIDYLATE DEAMINASE"/>
    <property type="match status" value="1"/>
</dbReference>
<accession>A0A196SK00</accession>
<evidence type="ECO:0000256" key="9">
    <source>
        <dbReference type="PIRSR" id="PIRSR006019-1"/>
    </source>
</evidence>
<evidence type="ECO:0000256" key="1">
    <source>
        <dbReference type="ARBA" id="ARBA00001947"/>
    </source>
</evidence>
<proteinExistence type="inferred from homology"/>
<dbReference type="GO" id="GO:0004132">
    <property type="term" value="F:dCMP deaminase activity"/>
    <property type="evidence" value="ECO:0007669"/>
    <property type="project" value="UniProtKB-EC"/>
</dbReference>
<evidence type="ECO:0000256" key="4">
    <source>
        <dbReference type="ARBA" id="ARBA00022727"/>
    </source>
</evidence>
<dbReference type="FunFam" id="3.40.140.10:FF:000021">
    <property type="entry name" value="Deoxycytidylate deaminase"/>
    <property type="match status" value="1"/>
</dbReference>
<dbReference type="PROSITE" id="PS51747">
    <property type="entry name" value="CYT_DCMP_DEAMINASES_2"/>
    <property type="match status" value="1"/>
</dbReference>
<dbReference type="Gene3D" id="3.40.140.10">
    <property type="entry name" value="Cytidine Deaminase, domain 2"/>
    <property type="match status" value="1"/>
</dbReference>
<protein>
    <recommendedName>
        <fullName evidence="8">dCMP deaminase</fullName>
        <ecNumber evidence="7">3.5.4.12</ecNumber>
    </recommendedName>
    <alternativeName>
        <fullName evidence="8">dCMP deaminase</fullName>
    </alternativeName>
</protein>
<dbReference type="GO" id="GO:0006220">
    <property type="term" value="P:pyrimidine nucleotide metabolic process"/>
    <property type="evidence" value="ECO:0007669"/>
    <property type="project" value="InterPro"/>
</dbReference>
<feature type="domain" description="CMP/dCMP-type deaminase" evidence="11">
    <location>
        <begin position="21"/>
        <end position="159"/>
    </location>
</feature>
<dbReference type="GO" id="GO:0005737">
    <property type="term" value="C:cytoplasm"/>
    <property type="evidence" value="ECO:0007669"/>
    <property type="project" value="TreeGrafter"/>
</dbReference>
<dbReference type="EMBL" id="LXWW01000033">
    <property type="protein sequence ID" value="OAO17378.1"/>
    <property type="molecule type" value="Genomic_DNA"/>
</dbReference>
<dbReference type="InterPro" id="IPR016193">
    <property type="entry name" value="Cytidine_deaminase-like"/>
</dbReference>
<dbReference type="InterPro" id="IPR002125">
    <property type="entry name" value="CMP_dCMP_dom"/>
</dbReference>
<evidence type="ECO:0000256" key="10">
    <source>
        <dbReference type="PIRSR" id="PIRSR006019-2"/>
    </source>
</evidence>
<dbReference type="PIRSF" id="PIRSF006019">
    <property type="entry name" value="dCMP_deaminase"/>
    <property type="match status" value="1"/>
</dbReference>
<dbReference type="AlphaFoldDB" id="A0A196SK00"/>
<sequence>MQAPSPTKLTRANSKRNDYISWDEYFMGLACLSAMRSKDPNTQVGACIVNSFNQIVGIGYNGFPRGCSDDVLPWGREGSSELDTKYMYVCHAEMNAILNINTANARGCKLYVSLFPCNNCCKMIIQSGITEVVYLDDKYHDSNMSIAARRMFDMAGVKYTRYQGKRESIVIRMSP</sequence>
<evidence type="ECO:0000256" key="3">
    <source>
        <dbReference type="ARBA" id="ARBA00022723"/>
    </source>
</evidence>
<comment type="cofactor">
    <cofactor evidence="1 10">
        <name>Zn(2+)</name>
        <dbReference type="ChEBI" id="CHEBI:29105"/>
    </cofactor>
</comment>
<dbReference type="CDD" id="cd01286">
    <property type="entry name" value="deoxycytidylate_deaminase"/>
    <property type="match status" value="1"/>
</dbReference>
<evidence type="ECO:0000259" key="11">
    <source>
        <dbReference type="PROSITE" id="PS51747"/>
    </source>
</evidence>
<evidence type="ECO:0000256" key="5">
    <source>
        <dbReference type="ARBA" id="ARBA00022801"/>
    </source>
</evidence>
<dbReference type="OrthoDB" id="6710946at2759"/>
<dbReference type="GO" id="GO:0009165">
    <property type="term" value="P:nucleotide biosynthetic process"/>
    <property type="evidence" value="ECO:0007669"/>
    <property type="project" value="UniProtKB-KW"/>
</dbReference>
<dbReference type="SUPFAM" id="SSF53927">
    <property type="entry name" value="Cytidine deaminase-like"/>
    <property type="match status" value="1"/>
</dbReference>
<dbReference type="InterPro" id="IPR016473">
    <property type="entry name" value="dCMP_deaminase"/>
</dbReference>
<keyword evidence="13" id="KW-1185">Reference proteome</keyword>
<evidence type="ECO:0000256" key="6">
    <source>
        <dbReference type="ARBA" id="ARBA00022833"/>
    </source>
</evidence>
<keyword evidence="4" id="KW-0545">Nucleotide biosynthesis</keyword>
<name>A0A196SK00_BLAHN</name>
<keyword evidence="3 10" id="KW-0479">Metal-binding</keyword>
<comment type="caution">
    <text evidence="12">The sequence shown here is derived from an EMBL/GenBank/DDBJ whole genome shotgun (WGS) entry which is preliminary data.</text>
</comment>
<feature type="binding site" evidence="10">
    <location>
        <position position="91"/>
    </location>
    <ligand>
        <name>Zn(2+)</name>
        <dbReference type="ChEBI" id="CHEBI:29105"/>
        <note>catalytic</note>
    </ligand>
</feature>
<dbReference type="PANTHER" id="PTHR11086">
    <property type="entry name" value="DEOXYCYTIDYLATE DEAMINASE-RELATED"/>
    <property type="match status" value="1"/>
</dbReference>
<dbReference type="Proteomes" id="UP000078348">
    <property type="component" value="Unassembled WGS sequence"/>
</dbReference>
<dbReference type="InterPro" id="IPR015517">
    <property type="entry name" value="dCMP_deaminase-rel"/>
</dbReference>
<comment type="similarity">
    <text evidence="2">Belongs to the cytidine and deoxycytidylate deaminase family.</text>
</comment>